<dbReference type="STRING" id="579137.Metvu_0687"/>
<dbReference type="OrthoDB" id="101102at2157"/>
<accession>C9RG43</accession>
<keyword evidence="2" id="KW-1185">Reference proteome</keyword>
<proteinExistence type="predicted"/>
<protein>
    <submittedName>
        <fullName evidence="1">Uncharacterized protein</fullName>
    </submittedName>
</protein>
<dbReference type="GeneID" id="8513024"/>
<gene>
    <name evidence="1" type="ordered locus">Metvu_0687</name>
</gene>
<dbReference type="eggNOG" id="arCOG07105">
    <property type="taxonomic scope" value="Archaea"/>
</dbReference>
<reference evidence="1" key="1">
    <citation type="submission" date="2009-10" db="EMBL/GenBank/DDBJ databases">
        <title>Complete sequence of chromosome of Methanocaldococcus vulcanius M7.</title>
        <authorList>
            <consortium name="US DOE Joint Genome Institute"/>
            <person name="Lucas S."/>
            <person name="Copeland A."/>
            <person name="Lapidus A."/>
            <person name="Glavina del Rio T."/>
            <person name="Dalin E."/>
            <person name="Tice H."/>
            <person name="Bruce D."/>
            <person name="Goodwin L."/>
            <person name="Pitluck S."/>
            <person name="Lcollab F.I."/>
            <person name="Brettin T."/>
            <person name="Detter J.C."/>
            <person name="Han C."/>
            <person name="Tapia R."/>
            <person name="Kuske C.R."/>
            <person name="Schmutz J."/>
            <person name="Larimer F."/>
            <person name="Land M."/>
            <person name="Hauser L."/>
            <person name="Kyrpides N."/>
            <person name="Ovchinikova G."/>
            <person name="Sieprawska-Lupa M."/>
            <person name="Whitman W.B."/>
            <person name="Woyke T."/>
        </authorList>
    </citation>
    <scope>NUCLEOTIDE SEQUENCE [LARGE SCALE GENOMIC DNA]</scope>
    <source>
        <strain evidence="1">M7</strain>
    </source>
</reference>
<dbReference type="Proteomes" id="UP000002063">
    <property type="component" value="Chromosome"/>
</dbReference>
<dbReference type="HOGENOM" id="CLU_1163838_0_0_2"/>
<sequence length="241" mass="26664">MKLWSKGIFKIFALVAMLCVVGSVFATSTSLSENISKIPNNKKIPLRGGAGLGTIMDSTLSGSGVISCKTIDIGKYLSKISNDNIILKYRWIRLYKVKHNGEGNLNVYVYKVPWGNYDIITIFPKDMTVYPEKATGAKYIGSWNYYTGNSVQSYHFCKDRWFVWSVHLKVPLKFNAGYGKHGILILGGSSSVMDKIIGYSGIETLFKKAVERFAISSNEIGIIFVAISTGANVDIIGFNEV</sequence>
<name>C9RG43_METVM</name>
<dbReference type="KEGG" id="mvu:Metvu_0687"/>
<dbReference type="EMBL" id="CP001787">
    <property type="protein sequence ID" value="ACX72545.1"/>
    <property type="molecule type" value="Genomic_DNA"/>
</dbReference>
<organism evidence="1 2">
    <name type="scientific">Methanocaldococcus vulcanius (strain ATCC 700851 / DSM 12094 / M7)</name>
    <name type="common">Methanococcus vulcanius</name>
    <dbReference type="NCBI Taxonomy" id="579137"/>
    <lineage>
        <taxon>Archaea</taxon>
        <taxon>Methanobacteriati</taxon>
        <taxon>Methanobacteriota</taxon>
        <taxon>Methanomada group</taxon>
        <taxon>Methanococci</taxon>
        <taxon>Methanococcales</taxon>
        <taxon>Methanocaldococcaceae</taxon>
        <taxon>Methanocaldococcus</taxon>
    </lineage>
</organism>
<evidence type="ECO:0000313" key="2">
    <source>
        <dbReference type="Proteomes" id="UP000002063"/>
    </source>
</evidence>
<evidence type="ECO:0000313" key="1">
    <source>
        <dbReference type="EMBL" id="ACX72545.1"/>
    </source>
</evidence>
<dbReference type="AlphaFoldDB" id="C9RG43"/>
<dbReference type="RefSeq" id="WP_015732766.1">
    <property type="nucleotide sequence ID" value="NC_013407.1"/>
</dbReference>